<evidence type="ECO:0000313" key="2">
    <source>
        <dbReference type="Proteomes" id="UP000032247"/>
    </source>
</evidence>
<accession>A0A0D1K8W6</accession>
<dbReference type="Proteomes" id="UP000032247">
    <property type="component" value="Unassembled WGS sequence"/>
</dbReference>
<gene>
    <name evidence="1" type="ORF">SC09_contig8orf00243</name>
</gene>
<comment type="caution">
    <text evidence="1">The sequence shown here is derived from an EMBL/GenBank/DDBJ whole genome shotgun (WGS) entry which is preliminary data.</text>
</comment>
<protein>
    <submittedName>
        <fullName evidence="1">Uncharacterized protein</fullName>
    </submittedName>
</protein>
<sequence>MTKKRAIHSDNYSDRFIFVSEADIPKSIRKTIIMAIQTASIEVGMNEIDGFKFEFNGGHYNEVTSCMDWTMEFIE</sequence>
<proteinExistence type="predicted"/>
<dbReference type="EMBL" id="JXBC01000014">
    <property type="protein sequence ID" value="KIU04570.1"/>
    <property type="molecule type" value="Genomic_DNA"/>
</dbReference>
<name>A0A0D1K8W6_BACIU</name>
<evidence type="ECO:0000313" key="1">
    <source>
        <dbReference type="EMBL" id="KIU04570.1"/>
    </source>
</evidence>
<dbReference type="AlphaFoldDB" id="A0A0D1K8W6"/>
<organism evidence="1 2">
    <name type="scientific">Bacillus subtilis</name>
    <dbReference type="NCBI Taxonomy" id="1423"/>
    <lineage>
        <taxon>Bacteria</taxon>
        <taxon>Bacillati</taxon>
        <taxon>Bacillota</taxon>
        <taxon>Bacilli</taxon>
        <taxon>Bacillales</taxon>
        <taxon>Bacillaceae</taxon>
        <taxon>Bacillus</taxon>
    </lineage>
</organism>
<reference evidence="1 2" key="1">
    <citation type="submission" date="2014-12" db="EMBL/GenBank/DDBJ databases">
        <title>Comparative genome analysis of Bacillus coagulans HM-08, Clostridium butyricum HM-68, Bacillus subtilis HM-66 and Bacillus licheniformis BL-09.</title>
        <authorList>
            <person name="Zhang H."/>
        </authorList>
    </citation>
    <scope>NUCLEOTIDE SEQUENCE [LARGE SCALE GENOMIC DNA]</scope>
    <source>
        <strain evidence="1 2">HM-66</strain>
    </source>
</reference>
<dbReference type="PATRIC" id="fig|1423.173.peg.5037"/>